<keyword evidence="3" id="KW-1185">Reference proteome</keyword>
<dbReference type="CDD" id="cd06588">
    <property type="entry name" value="PhnB_like"/>
    <property type="match status" value="1"/>
</dbReference>
<dbReference type="SUPFAM" id="SSF54593">
    <property type="entry name" value="Glyoxalase/Bleomycin resistance protein/Dihydroxybiphenyl dioxygenase"/>
    <property type="match status" value="1"/>
</dbReference>
<dbReference type="Pfam" id="PF06983">
    <property type="entry name" value="3-dmu-9_3-mt"/>
    <property type="match status" value="1"/>
</dbReference>
<evidence type="ECO:0000259" key="1">
    <source>
        <dbReference type="Pfam" id="PF06983"/>
    </source>
</evidence>
<protein>
    <submittedName>
        <fullName evidence="2">VOC family protein</fullName>
    </submittedName>
</protein>
<dbReference type="RefSeq" id="WP_235310166.1">
    <property type="nucleotide sequence ID" value="NZ_JAKGAS010000001.1"/>
</dbReference>
<dbReference type="PANTHER" id="PTHR33990">
    <property type="entry name" value="PROTEIN YJDN-RELATED"/>
    <property type="match status" value="1"/>
</dbReference>
<name>A0ABS9D135_9ALTE</name>
<gene>
    <name evidence="2" type="ORF">L0668_00845</name>
</gene>
<dbReference type="PANTHER" id="PTHR33990:SF1">
    <property type="entry name" value="PROTEIN YJDN"/>
    <property type="match status" value="1"/>
</dbReference>
<evidence type="ECO:0000313" key="3">
    <source>
        <dbReference type="Proteomes" id="UP001521137"/>
    </source>
</evidence>
<dbReference type="Proteomes" id="UP001521137">
    <property type="component" value="Unassembled WGS sequence"/>
</dbReference>
<dbReference type="Gene3D" id="3.10.180.10">
    <property type="entry name" value="2,3-Dihydroxybiphenyl 1,2-Dioxygenase, domain 1"/>
    <property type="match status" value="1"/>
</dbReference>
<evidence type="ECO:0000313" key="2">
    <source>
        <dbReference type="EMBL" id="MCF2946640.1"/>
    </source>
</evidence>
<dbReference type="InterPro" id="IPR028973">
    <property type="entry name" value="PhnB-like"/>
</dbReference>
<sequence>MSASFHINFNGQCEQAFEYYAEHLGGEIGLMLKVKDSPMSVTSTAEIQDNIVHANIAIQGVEIAGGDLLPEQYQKPQGFCVLLGLDNEQKVKNTFDKLAVGGEVILAPQKTFWSRCYAIVTDQFGVPWKLNCSD</sequence>
<feature type="domain" description="PhnB-like" evidence="1">
    <location>
        <begin position="6"/>
        <end position="130"/>
    </location>
</feature>
<proteinExistence type="predicted"/>
<dbReference type="InterPro" id="IPR029068">
    <property type="entry name" value="Glyas_Bleomycin-R_OHBP_Dase"/>
</dbReference>
<comment type="caution">
    <text evidence="2">The sequence shown here is derived from an EMBL/GenBank/DDBJ whole genome shotgun (WGS) entry which is preliminary data.</text>
</comment>
<organism evidence="2 3">
    <name type="scientific">Paraglaciecola algarum</name>
    <dbReference type="NCBI Taxonomy" id="3050085"/>
    <lineage>
        <taxon>Bacteria</taxon>
        <taxon>Pseudomonadati</taxon>
        <taxon>Pseudomonadota</taxon>
        <taxon>Gammaproteobacteria</taxon>
        <taxon>Alteromonadales</taxon>
        <taxon>Alteromonadaceae</taxon>
        <taxon>Paraglaciecola</taxon>
    </lineage>
</organism>
<reference evidence="2 3" key="1">
    <citation type="submission" date="2022-01" db="EMBL/GenBank/DDBJ databases">
        <title>Paraglaciecola sp. G1-23.</title>
        <authorList>
            <person name="Jin M.S."/>
            <person name="Han D.M."/>
            <person name="Kim H.M."/>
            <person name="Jeon C.O."/>
        </authorList>
    </citation>
    <scope>NUCLEOTIDE SEQUENCE [LARGE SCALE GENOMIC DNA]</scope>
    <source>
        <strain evidence="2 3">G1-23</strain>
    </source>
</reference>
<dbReference type="EMBL" id="JAKGAS010000001">
    <property type="protein sequence ID" value="MCF2946640.1"/>
    <property type="molecule type" value="Genomic_DNA"/>
</dbReference>
<accession>A0ABS9D135</accession>